<name>A0AAE9F0D0_CAEBR</name>
<organism evidence="3 4">
    <name type="scientific">Caenorhabditis briggsae</name>
    <dbReference type="NCBI Taxonomy" id="6238"/>
    <lineage>
        <taxon>Eukaryota</taxon>
        <taxon>Metazoa</taxon>
        <taxon>Ecdysozoa</taxon>
        <taxon>Nematoda</taxon>
        <taxon>Chromadorea</taxon>
        <taxon>Rhabditida</taxon>
        <taxon>Rhabditina</taxon>
        <taxon>Rhabditomorpha</taxon>
        <taxon>Rhabditoidea</taxon>
        <taxon>Rhabditidae</taxon>
        <taxon>Peloderinae</taxon>
        <taxon>Caenorhabditis</taxon>
    </lineage>
</organism>
<reference evidence="3 4" key="1">
    <citation type="submission" date="2022-04" db="EMBL/GenBank/DDBJ databases">
        <title>Chromosome-level reference genomes for two strains of Caenorhabditis briggsae: an improved platform for comparative genomics.</title>
        <authorList>
            <person name="Stevens L."/>
            <person name="Andersen E."/>
        </authorList>
    </citation>
    <scope>NUCLEOTIDE SEQUENCE [LARGE SCALE GENOMIC DNA]</scope>
    <source>
        <strain evidence="3">VX34</strain>
        <tissue evidence="3">Whole-organism</tissue>
    </source>
</reference>
<evidence type="ECO:0000313" key="3">
    <source>
        <dbReference type="EMBL" id="UMM33307.1"/>
    </source>
</evidence>
<feature type="signal peptide" evidence="1">
    <location>
        <begin position="1"/>
        <end position="17"/>
    </location>
</feature>
<dbReference type="InterPro" id="IPR053079">
    <property type="entry name" value="SPS2_domain"/>
</dbReference>
<evidence type="ECO:0000256" key="1">
    <source>
        <dbReference type="SAM" id="SignalP"/>
    </source>
</evidence>
<sequence length="205" mass="23462">MIFWYNFLSLLIPLTTSEETFEFFKSRCDSKCTLQPYHIDSESISLFPIDCSSVCAYILIDQNSDLTENQLKNYFRNMRTLYGSVKIKDTNFPSLNFLSRLETIECVPVQLIGIINNPNLANATFPKLKKIQSDNKFLMIFQGNHPVLLKDPNFCKSIKKQLNSTEWHAPSVDGKSCEEIEDAQSSNNQIGVLLVVMITMILLVF</sequence>
<dbReference type="PANTHER" id="PTHR21662">
    <property type="entry name" value="RECEPTOR PROTEIN-TYROSINE KINASE"/>
    <property type="match status" value="1"/>
</dbReference>
<dbReference type="Gene3D" id="3.80.20.20">
    <property type="entry name" value="Receptor L-domain"/>
    <property type="match status" value="1"/>
</dbReference>
<keyword evidence="1" id="KW-0732">Signal</keyword>
<evidence type="ECO:0000313" key="4">
    <source>
        <dbReference type="Proteomes" id="UP000829354"/>
    </source>
</evidence>
<dbReference type="Proteomes" id="UP000829354">
    <property type="component" value="Chromosome V"/>
</dbReference>
<dbReference type="EMBL" id="CP092624">
    <property type="protein sequence ID" value="UMM33307.1"/>
    <property type="molecule type" value="Genomic_DNA"/>
</dbReference>
<dbReference type="PANTHER" id="PTHR21662:SF59">
    <property type="entry name" value="RECEPTOR PROTEIN-TYROSINE KINASE"/>
    <property type="match status" value="1"/>
</dbReference>
<gene>
    <name evidence="3" type="ORF">L5515_006841</name>
</gene>
<accession>A0AAE9F0D0</accession>
<feature type="domain" description="Receptor L-domain" evidence="2">
    <location>
        <begin position="51"/>
        <end position="152"/>
    </location>
</feature>
<protein>
    <recommendedName>
        <fullName evidence="2">Receptor L-domain domain-containing protein</fullName>
    </recommendedName>
</protein>
<dbReference type="Pfam" id="PF01030">
    <property type="entry name" value="Recep_L_domain"/>
    <property type="match status" value="1"/>
</dbReference>
<dbReference type="InterPro" id="IPR036941">
    <property type="entry name" value="Rcpt_L-dom_sf"/>
</dbReference>
<dbReference type="SUPFAM" id="SSF52058">
    <property type="entry name" value="L domain-like"/>
    <property type="match status" value="1"/>
</dbReference>
<keyword evidence="4" id="KW-1185">Reference proteome</keyword>
<dbReference type="AlphaFoldDB" id="A0AAE9F0D0"/>
<evidence type="ECO:0000259" key="2">
    <source>
        <dbReference type="Pfam" id="PF01030"/>
    </source>
</evidence>
<dbReference type="InterPro" id="IPR000494">
    <property type="entry name" value="Rcpt_L-dom"/>
</dbReference>
<proteinExistence type="predicted"/>
<feature type="chain" id="PRO_5041936849" description="Receptor L-domain domain-containing protein" evidence="1">
    <location>
        <begin position="18"/>
        <end position="205"/>
    </location>
</feature>